<evidence type="ECO:0000256" key="2">
    <source>
        <dbReference type="ARBA" id="ARBA00009539"/>
    </source>
</evidence>
<dbReference type="GO" id="GO:0006730">
    <property type="term" value="P:one-carbon metabolic process"/>
    <property type="evidence" value="ECO:0007669"/>
    <property type="project" value="UniProtKB-KW"/>
</dbReference>
<dbReference type="GO" id="GO:0046452">
    <property type="term" value="P:dihydrofolate metabolic process"/>
    <property type="evidence" value="ECO:0007669"/>
    <property type="project" value="TreeGrafter"/>
</dbReference>
<dbReference type="PIRSF" id="PIRSF000194">
    <property type="entry name" value="DHFR"/>
    <property type="match status" value="1"/>
</dbReference>
<protein>
    <recommendedName>
        <fullName evidence="3 8">Dihydrofolate reductase</fullName>
        <ecNumber evidence="3 8">1.5.1.3</ecNumber>
    </recommendedName>
</protein>
<evidence type="ECO:0000256" key="4">
    <source>
        <dbReference type="ARBA" id="ARBA00022563"/>
    </source>
</evidence>
<dbReference type="GO" id="GO:0070401">
    <property type="term" value="F:NADP+ binding"/>
    <property type="evidence" value="ECO:0007669"/>
    <property type="project" value="UniProtKB-ARBA"/>
</dbReference>
<dbReference type="AlphaFoldDB" id="A0A437REV9"/>
<feature type="domain" description="DHFR" evidence="10">
    <location>
        <begin position="3"/>
        <end position="164"/>
    </location>
</feature>
<evidence type="ECO:0000313" key="12">
    <source>
        <dbReference type="Proteomes" id="UP000285575"/>
    </source>
</evidence>
<accession>A0A437REV9</accession>
<comment type="pathway">
    <text evidence="1 8">Cofactor biosynthesis; tetrahydrofolate biosynthesis; 5,6,7,8-tetrahydrofolate from 7,8-dihydrofolate: step 1/1.</text>
</comment>
<dbReference type="PROSITE" id="PS51330">
    <property type="entry name" value="DHFR_2"/>
    <property type="match status" value="1"/>
</dbReference>
<dbReference type="EC" id="1.5.1.3" evidence="3 8"/>
<comment type="function">
    <text evidence="7 8">Key enzyme in folate metabolism. Catalyzes an essential reaction for de novo glycine and purine synthesis, and for DNA precursor synthesis.</text>
</comment>
<evidence type="ECO:0000256" key="3">
    <source>
        <dbReference type="ARBA" id="ARBA00012856"/>
    </source>
</evidence>
<sequence length="175" mass="18871">MSEIVLIAAMARCRVIGIDNALPWHLPEDMAHFRNATRGHPVVMGRKTWDSLPPRFRPLPGRRNVVVTRNAAWQAEGAEAAHGLAEALSRLAGAPRLFVIGGAELYAAALPLAHTLLLTEIEADIAGDARFPAFDGLGYVEVARERHHAAAPNDFDFSFVTYRRGAATQPGAASA</sequence>
<dbReference type="GO" id="GO:0046654">
    <property type="term" value="P:tetrahydrofolate biosynthetic process"/>
    <property type="evidence" value="ECO:0007669"/>
    <property type="project" value="UniProtKB-UniPathway"/>
</dbReference>
<comment type="catalytic activity">
    <reaction evidence="8">
        <text>(6S)-5,6,7,8-tetrahydrofolate + NADP(+) = 7,8-dihydrofolate + NADPH + H(+)</text>
        <dbReference type="Rhea" id="RHEA:15009"/>
        <dbReference type="ChEBI" id="CHEBI:15378"/>
        <dbReference type="ChEBI" id="CHEBI:57451"/>
        <dbReference type="ChEBI" id="CHEBI:57453"/>
        <dbReference type="ChEBI" id="CHEBI:57783"/>
        <dbReference type="ChEBI" id="CHEBI:58349"/>
        <dbReference type="EC" id="1.5.1.3"/>
    </reaction>
</comment>
<organism evidence="11 12">
    <name type="scientific">Rubrivivax rivuli</name>
    <dbReference type="NCBI Taxonomy" id="1862385"/>
    <lineage>
        <taxon>Bacteria</taxon>
        <taxon>Pseudomonadati</taxon>
        <taxon>Pseudomonadota</taxon>
        <taxon>Betaproteobacteria</taxon>
        <taxon>Burkholderiales</taxon>
        <taxon>Sphaerotilaceae</taxon>
        <taxon>Rubrivivax</taxon>
    </lineage>
</organism>
<dbReference type="InterPro" id="IPR001796">
    <property type="entry name" value="DHFR_dom"/>
</dbReference>
<dbReference type="SUPFAM" id="SSF53597">
    <property type="entry name" value="Dihydrofolate reductase-like"/>
    <property type="match status" value="1"/>
</dbReference>
<dbReference type="FunFam" id="3.40.430.10:FF:000001">
    <property type="entry name" value="Dihydrofolate reductase"/>
    <property type="match status" value="1"/>
</dbReference>
<comment type="caution">
    <text evidence="11">The sequence shown here is derived from an EMBL/GenBank/DDBJ whole genome shotgun (WGS) entry which is preliminary data.</text>
</comment>
<keyword evidence="12" id="KW-1185">Reference proteome</keyword>
<dbReference type="InterPro" id="IPR017925">
    <property type="entry name" value="DHFR_CS"/>
</dbReference>
<evidence type="ECO:0000256" key="6">
    <source>
        <dbReference type="ARBA" id="ARBA00023002"/>
    </source>
</evidence>
<dbReference type="Gene3D" id="3.40.430.10">
    <property type="entry name" value="Dihydrofolate Reductase, subunit A"/>
    <property type="match status" value="1"/>
</dbReference>
<dbReference type="InterPro" id="IPR024072">
    <property type="entry name" value="DHFR-like_dom_sf"/>
</dbReference>
<evidence type="ECO:0000256" key="5">
    <source>
        <dbReference type="ARBA" id="ARBA00022857"/>
    </source>
</evidence>
<dbReference type="CDD" id="cd00209">
    <property type="entry name" value="DHFR"/>
    <property type="match status" value="1"/>
</dbReference>
<evidence type="ECO:0000256" key="8">
    <source>
        <dbReference type="PIRNR" id="PIRNR000194"/>
    </source>
</evidence>
<dbReference type="GO" id="GO:0046655">
    <property type="term" value="P:folic acid metabolic process"/>
    <property type="evidence" value="ECO:0007669"/>
    <property type="project" value="TreeGrafter"/>
</dbReference>
<dbReference type="EMBL" id="SACR01000004">
    <property type="protein sequence ID" value="RVU45300.1"/>
    <property type="molecule type" value="Genomic_DNA"/>
</dbReference>
<proteinExistence type="inferred from homology"/>
<dbReference type="PRINTS" id="PR00070">
    <property type="entry name" value="DHFR"/>
</dbReference>
<dbReference type="UniPathway" id="UPA00077">
    <property type="reaction ID" value="UER00158"/>
</dbReference>
<evidence type="ECO:0000256" key="1">
    <source>
        <dbReference type="ARBA" id="ARBA00004903"/>
    </source>
</evidence>
<evidence type="ECO:0000259" key="10">
    <source>
        <dbReference type="PROSITE" id="PS51330"/>
    </source>
</evidence>
<dbReference type="Proteomes" id="UP000285575">
    <property type="component" value="Unassembled WGS sequence"/>
</dbReference>
<dbReference type="PANTHER" id="PTHR48069:SF3">
    <property type="entry name" value="DIHYDROFOLATE REDUCTASE"/>
    <property type="match status" value="1"/>
</dbReference>
<reference evidence="11 12" key="1">
    <citation type="submission" date="2019-01" db="EMBL/GenBank/DDBJ databases">
        <authorList>
            <person name="Chen W.-M."/>
        </authorList>
    </citation>
    <scope>NUCLEOTIDE SEQUENCE [LARGE SCALE GENOMIC DNA]</scope>
    <source>
        <strain evidence="11 12">KYPY4</strain>
    </source>
</reference>
<keyword evidence="6 8" id="KW-0560">Oxidoreductase</keyword>
<dbReference type="PROSITE" id="PS00075">
    <property type="entry name" value="DHFR_1"/>
    <property type="match status" value="1"/>
</dbReference>
<comment type="similarity">
    <text evidence="2 8 9">Belongs to the dihydrofolate reductase family.</text>
</comment>
<dbReference type="RefSeq" id="WP_128229399.1">
    <property type="nucleotide sequence ID" value="NZ_SACR01000004.1"/>
</dbReference>
<keyword evidence="5 8" id="KW-0521">NADP</keyword>
<keyword evidence="4 8" id="KW-0554">One-carbon metabolism</keyword>
<dbReference type="GO" id="GO:0005829">
    <property type="term" value="C:cytosol"/>
    <property type="evidence" value="ECO:0007669"/>
    <property type="project" value="TreeGrafter"/>
</dbReference>
<dbReference type="PANTHER" id="PTHR48069">
    <property type="entry name" value="DIHYDROFOLATE REDUCTASE"/>
    <property type="match status" value="1"/>
</dbReference>
<name>A0A437REV9_9BURK</name>
<dbReference type="InterPro" id="IPR012259">
    <property type="entry name" value="DHFR"/>
</dbReference>
<dbReference type="GO" id="GO:0004146">
    <property type="term" value="F:dihydrofolate reductase activity"/>
    <property type="evidence" value="ECO:0007669"/>
    <property type="project" value="UniProtKB-EC"/>
</dbReference>
<dbReference type="OrthoDB" id="9804315at2"/>
<evidence type="ECO:0000256" key="7">
    <source>
        <dbReference type="ARBA" id="ARBA00025067"/>
    </source>
</evidence>
<dbReference type="Pfam" id="PF00186">
    <property type="entry name" value="DHFR_1"/>
    <property type="match status" value="1"/>
</dbReference>
<evidence type="ECO:0000313" key="11">
    <source>
        <dbReference type="EMBL" id="RVU45300.1"/>
    </source>
</evidence>
<evidence type="ECO:0000256" key="9">
    <source>
        <dbReference type="RuleBase" id="RU004474"/>
    </source>
</evidence>
<gene>
    <name evidence="11" type="ORF">EOE66_14290</name>
</gene>